<comment type="caution">
    <text evidence="1">The sequence shown here is derived from an EMBL/GenBank/DDBJ whole genome shotgun (WGS) entry which is preliminary data.</text>
</comment>
<organism evidence="1 2">
    <name type="scientific">Alkalicoccobacillus plakortidis</name>
    <dbReference type="NCBI Taxonomy" id="444060"/>
    <lineage>
        <taxon>Bacteria</taxon>
        <taxon>Bacillati</taxon>
        <taxon>Bacillota</taxon>
        <taxon>Bacilli</taxon>
        <taxon>Bacillales</taxon>
        <taxon>Bacillaceae</taxon>
        <taxon>Alkalicoccobacillus</taxon>
    </lineage>
</organism>
<dbReference type="Proteomes" id="UP001203665">
    <property type="component" value="Unassembled WGS sequence"/>
</dbReference>
<accession>A0ABT0XKI1</accession>
<proteinExistence type="predicted"/>
<evidence type="ECO:0000313" key="2">
    <source>
        <dbReference type="Proteomes" id="UP001203665"/>
    </source>
</evidence>
<reference evidence="1" key="1">
    <citation type="submission" date="2022-06" db="EMBL/GenBank/DDBJ databases">
        <title>Alkalicoccobacillus porphyridii sp. nov., isolated from a marine red alga, Porphyridium purpureum and reclassification of Shouchella plakortidis and Shouchella gibsonii as Alkalicoccobacillus plakortidis comb. nov. and Alkalicoccobacillus gibsonii comb. nov.</title>
        <authorList>
            <person name="Kim K.H."/>
            <person name="Lee J.K."/>
            <person name="Han D.M."/>
            <person name="Baek J.H."/>
            <person name="Jeon C.O."/>
        </authorList>
    </citation>
    <scope>NUCLEOTIDE SEQUENCE</scope>
    <source>
        <strain evidence="1">DSM 19153</strain>
    </source>
</reference>
<keyword evidence="2" id="KW-1185">Reference proteome</keyword>
<dbReference type="EMBL" id="JAMQJY010000001">
    <property type="protein sequence ID" value="MCM2676413.1"/>
    <property type="molecule type" value="Genomic_DNA"/>
</dbReference>
<dbReference type="Gene3D" id="3.40.50.300">
    <property type="entry name" value="P-loop containing nucleotide triphosphate hydrolases"/>
    <property type="match status" value="1"/>
</dbReference>
<evidence type="ECO:0000313" key="1">
    <source>
        <dbReference type="EMBL" id="MCM2676413.1"/>
    </source>
</evidence>
<sequence>MEKRILDNYIVSLLAKPFVVLSGNSGTGKTRLALRLAENLEKKSYKVNTWVQIDINKQGGIVSKTEEEIRELCIDSNVFIAHINDKEFEIQIEMSAQIICINPVFWNHINDDGYTKINLGTAVRIPVEKRHALIPVGADWTDTRSLIGYINPFGPEGKTIYVMTPMLELLLRALHPTNKYLPHFIILDEMNLSHVERYFSSFLSAMEAARSTSETEGISLIELADLPIILETLQMSENVDEKILDSAKLLMDDNKSITLPPNIFIVGTVNVDETTYMFSPKVLDRAHIIELETEHPSNYFNQKPGEEDVIYNRDTLLNHFKSSIEYREIEYQGNNLLENLESKWGDRDGFNLAKREMEILLSGMYSILKIVNFDFGYRTFKETIEYLYFATLYNQSNSDWIDYMDNVLLQKVLPKLHGNRRQLSDVLEMLIKFLKKETFEDLESSLTVKESSEEYNTNTDTLLIRNNLDLPRSIAKLERMRSSLNNIGYTSFIS</sequence>
<dbReference type="RefSeq" id="WP_251608520.1">
    <property type="nucleotide sequence ID" value="NZ_JAMQJY010000001.1"/>
</dbReference>
<gene>
    <name evidence="1" type="ORF">NDM98_13560</name>
</gene>
<dbReference type="SUPFAM" id="SSF52540">
    <property type="entry name" value="P-loop containing nucleoside triphosphate hydrolases"/>
    <property type="match status" value="1"/>
</dbReference>
<evidence type="ECO:0008006" key="3">
    <source>
        <dbReference type="Google" id="ProtNLM"/>
    </source>
</evidence>
<protein>
    <recommendedName>
        <fullName evidence="3">Dynein-related subfamily AAA family protein</fullName>
    </recommendedName>
</protein>
<name>A0ABT0XKI1_9BACI</name>
<dbReference type="InterPro" id="IPR027417">
    <property type="entry name" value="P-loop_NTPase"/>
</dbReference>